<evidence type="ECO:0000313" key="2">
    <source>
        <dbReference type="Proteomes" id="UP000234342"/>
    </source>
</evidence>
<reference evidence="2" key="1">
    <citation type="submission" date="2017-03" db="EMBL/GenBank/DDBJ databases">
        <authorList>
            <person name="Monnet C."/>
        </authorList>
    </citation>
    <scope>NUCLEOTIDE SEQUENCE [LARGE SCALE GENOMIC DNA]</scope>
    <source>
        <strain evidence="2">P10</strain>
    </source>
</reference>
<protein>
    <submittedName>
        <fullName evidence="1">Uncharacterized protein</fullName>
    </submittedName>
</protein>
<proteinExistence type="predicted"/>
<gene>
    <name evidence="1" type="ORF">BANT10_02480</name>
</gene>
<dbReference type="Pfam" id="PF21172">
    <property type="entry name" value="CueP"/>
    <property type="match status" value="1"/>
</dbReference>
<accession>A0A2H1JXK4</accession>
<name>A0A2H1JXK4_9MICO</name>
<organism evidence="1 2">
    <name type="scientific">Brevibacterium antiquum</name>
    <dbReference type="NCBI Taxonomy" id="234835"/>
    <lineage>
        <taxon>Bacteria</taxon>
        <taxon>Bacillati</taxon>
        <taxon>Actinomycetota</taxon>
        <taxon>Actinomycetes</taxon>
        <taxon>Micrococcales</taxon>
        <taxon>Brevibacteriaceae</taxon>
        <taxon>Brevibacterium</taxon>
    </lineage>
</organism>
<evidence type="ECO:0000313" key="1">
    <source>
        <dbReference type="EMBL" id="SMX92199.1"/>
    </source>
</evidence>
<dbReference type="Proteomes" id="UP000234342">
    <property type="component" value="Unassembled WGS sequence"/>
</dbReference>
<dbReference type="NCBIfam" id="NF038094">
    <property type="entry name" value="CueP_fam"/>
    <property type="match status" value="1"/>
</dbReference>
<dbReference type="InterPro" id="IPR047808">
    <property type="entry name" value="CueP-like"/>
</dbReference>
<dbReference type="EMBL" id="FXZE01000011">
    <property type="protein sequence ID" value="SMX92199.1"/>
    <property type="molecule type" value="Genomic_DNA"/>
</dbReference>
<dbReference type="AlphaFoldDB" id="A0A2H1JXK4"/>
<keyword evidence="2" id="KW-1185">Reference proteome</keyword>
<dbReference type="Gene3D" id="2.60.40.3700">
    <property type="match status" value="1"/>
</dbReference>
<sequence length="205" mass="21872">MINVIQTEMRHAATPRRVIATAALTLLLAGCATDDSNPGAGDDQASTAEFLSEHGLDGMDAVEAIDHLDRLAVTDRPSDLMASVYPDELVLAGEAQEVTLDLPEDKAYVSIAPYVDTTHDCFYHSLTTCRGELGNEEVDVQVTDSATDELVVDEQAMTFDNGFAGFWVPSDIAGTIDITHEGKSGSVEFSTADDGATCITDIRLS</sequence>